<gene>
    <name evidence="2" type="ORF">D8674_034207</name>
</gene>
<feature type="compositionally biased region" description="Basic and acidic residues" evidence="1">
    <location>
        <begin position="14"/>
        <end position="24"/>
    </location>
</feature>
<feature type="compositionally biased region" description="Low complexity" evidence="1">
    <location>
        <begin position="38"/>
        <end position="47"/>
    </location>
</feature>
<accession>A0A5N5HTE0</accession>
<dbReference type="AlphaFoldDB" id="A0A5N5HTE0"/>
<feature type="region of interest" description="Disordered" evidence="1">
    <location>
        <begin position="99"/>
        <end position="118"/>
    </location>
</feature>
<evidence type="ECO:0000256" key="1">
    <source>
        <dbReference type="SAM" id="MobiDB-lite"/>
    </source>
</evidence>
<proteinExistence type="predicted"/>
<sequence>MGDEKSASSIVMASRDREPRDRELLIPVADSGGEDASSKPTSSSSFSHHTSRFLFQISLLCVLCLVAGKMEDSREVLNTLQGHVYKFGSRLELDALPIAGTEPEISSKQPKTTNKTLL</sequence>
<protein>
    <submittedName>
        <fullName evidence="2">Uncharacterized protein</fullName>
    </submittedName>
</protein>
<reference evidence="2 3" key="3">
    <citation type="submission" date="2019-11" db="EMBL/GenBank/DDBJ databases">
        <title>A de novo genome assembly of a pear dwarfing rootstock.</title>
        <authorList>
            <person name="Wang F."/>
            <person name="Wang J."/>
            <person name="Li S."/>
            <person name="Zhang Y."/>
            <person name="Fang M."/>
            <person name="Ma L."/>
            <person name="Zhao Y."/>
            <person name="Jiang S."/>
        </authorList>
    </citation>
    <scope>NUCLEOTIDE SEQUENCE [LARGE SCALE GENOMIC DNA]</scope>
    <source>
        <strain evidence="2">S2</strain>
        <tissue evidence="2">Leaf</tissue>
    </source>
</reference>
<organism evidence="2 3">
    <name type="scientific">Pyrus ussuriensis x Pyrus communis</name>
    <dbReference type="NCBI Taxonomy" id="2448454"/>
    <lineage>
        <taxon>Eukaryota</taxon>
        <taxon>Viridiplantae</taxon>
        <taxon>Streptophyta</taxon>
        <taxon>Embryophyta</taxon>
        <taxon>Tracheophyta</taxon>
        <taxon>Spermatophyta</taxon>
        <taxon>Magnoliopsida</taxon>
        <taxon>eudicotyledons</taxon>
        <taxon>Gunneridae</taxon>
        <taxon>Pentapetalae</taxon>
        <taxon>rosids</taxon>
        <taxon>fabids</taxon>
        <taxon>Rosales</taxon>
        <taxon>Rosaceae</taxon>
        <taxon>Amygdaloideae</taxon>
        <taxon>Maleae</taxon>
        <taxon>Pyrus</taxon>
    </lineage>
</organism>
<reference evidence="2 3" key="1">
    <citation type="submission" date="2019-09" db="EMBL/GenBank/DDBJ databases">
        <authorList>
            <person name="Ou C."/>
        </authorList>
    </citation>
    <scope>NUCLEOTIDE SEQUENCE [LARGE SCALE GENOMIC DNA]</scope>
    <source>
        <strain evidence="2">S2</strain>
        <tissue evidence="2">Leaf</tissue>
    </source>
</reference>
<comment type="caution">
    <text evidence="2">The sequence shown here is derived from an EMBL/GenBank/DDBJ whole genome shotgun (WGS) entry which is preliminary data.</text>
</comment>
<feature type="compositionally biased region" description="Polar residues" evidence="1">
    <location>
        <begin position="104"/>
        <end position="118"/>
    </location>
</feature>
<feature type="region of interest" description="Disordered" evidence="1">
    <location>
        <begin position="1"/>
        <end position="47"/>
    </location>
</feature>
<dbReference type="Proteomes" id="UP000327157">
    <property type="component" value="Chromosome 8"/>
</dbReference>
<name>A0A5N5HTE0_9ROSA</name>
<keyword evidence="3" id="KW-1185">Reference proteome</keyword>
<evidence type="ECO:0000313" key="2">
    <source>
        <dbReference type="EMBL" id="KAB2629412.1"/>
    </source>
</evidence>
<evidence type="ECO:0000313" key="3">
    <source>
        <dbReference type="Proteomes" id="UP000327157"/>
    </source>
</evidence>
<dbReference type="OrthoDB" id="10616039at2759"/>
<reference evidence="3" key="2">
    <citation type="submission" date="2019-10" db="EMBL/GenBank/DDBJ databases">
        <title>A de novo genome assembly of a pear dwarfing rootstock.</title>
        <authorList>
            <person name="Wang F."/>
            <person name="Wang J."/>
            <person name="Li S."/>
            <person name="Zhang Y."/>
            <person name="Fang M."/>
            <person name="Ma L."/>
            <person name="Zhao Y."/>
            <person name="Jiang S."/>
        </authorList>
    </citation>
    <scope>NUCLEOTIDE SEQUENCE [LARGE SCALE GENOMIC DNA]</scope>
</reference>
<dbReference type="EMBL" id="SMOL01000148">
    <property type="protein sequence ID" value="KAB2629412.1"/>
    <property type="molecule type" value="Genomic_DNA"/>
</dbReference>